<evidence type="ECO:0000313" key="2">
    <source>
        <dbReference type="EMBL" id="WPU94725.1"/>
    </source>
</evidence>
<evidence type="ECO:0000313" key="3">
    <source>
        <dbReference type="Proteomes" id="UP001324380"/>
    </source>
</evidence>
<accession>A0ABZ0TNJ7</accession>
<evidence type="ECO:0000256" key="1">
    <source>
        <dbReference type="SAM" id="Phobius"/>
    </source>
</evidence>
<dbReference type="EMBL" id="CP139558">
    <property type="protein sequence ID" value="WPU94725.1"/>
    <property type="molecule type" value="Genomic_DNA"/>
</dbReference>
<keyword evidence="1" id="KW-0472">Membrane</keyword>
<name>A0ABZ0TNJ7_9SPHI</name>
<feature type="transmembrane region" description="Helical" evidence="1">
    <location>
        <begin position="110"/>
        <end position="130"/>
    </location>
</feature>
<sequence>MKKLSDNFEKNVQNKNSLTINTEGTSISKATHLDYAIPAAKIAGLSSGESVGMVADNPDQRIQLKLFHSQIQNDHEAIAKEETAYKPIPLINYASPEDVEENYKEIKRHLAALVHLLLTDFFIISVRFYLF</sequence>
<protein>
    <submittedName>
        <fullName evidence="2">Uncharacterized protein</fullName>
    </submittedName>
</protein>
<dbReference type="Proteomes" id="UP001324380">
    <property type="component" value="Chromosome"/>
</dbReference>
<dbReference type="RefSeq" id="WP_321563841.1">
    <property type="nucleotide sequence ID" value="NZ_CP139558.1"/>
</dbReference>
<proteinExistence type="predicted"/>
<gene>
    <name evidence="2" type="ORF">SNE25_04220</name>
</gene>
<keyword evidence="1" id="KW-1133">Transmembrane helix</keyword>
<keyword evidence="3" id="KW-1185">Reference proteome</keyword>
<organism evidence="2 3">
    <name type="scientific">Mucilaginibacter sabulilitoris</name>
    <dbReference type="NCBI Taxonomy" id="1173583"/>
    <lineage>
        <taxon>Bacteria</taxon>
        <taxon>Pseudomonadati</taxon>
        <taxon>Bacteroidota</taxon>
        <taxon>Sphingobacteriia</taxon>
        <taxon>Sphingobacteriales</taxon>
        <taxon>Sphingobacteriaceae</taxon>
        <taxon>Mucilaginibacter</taxon>
    </lineage>
</organism>
<reference evidence="2 3" key="1">
    <citation type="submission" date="2023-11" db="EMBL/GenBank/DDBJ databases">
        <title>Analysis of the Genomes of Mucilaginibacter gossypii cycad 4 and M. sabulilitoris SNA2: microbes with the potential for plant growth promotion.</title>
        <authorList>
            <person name="Hirsch A.M."/>
            <person name="Humm E."/>
            <person name="Rubbi M."/>
            <person name="Del Vecchio G."/>
            <person name="Ha S.M."/>
            <person name="Pellegrini M."/>
            <person name="Gunsalus R.P."/>
        </authorList>
    </citation>
    <scope>NUCLEOTIDE SEQUENCE [LARGE SCALE GENOMIC DNA]</scope>
    <source>
        <strain evidence="2 3">SNA2</strain>
    </source>
</reference>
<keyword evidence="1" id="KW-0812">Transmembrane</keyword>